<gene>
    <name evidence="1" type="ordered locus">BURPS1710b_0884</name>
</gene>
<protein>
    <submittedName>
        <fullName evidence="1">Uncharacterized protein</fullName>
    </submittedName>
</protein>
<dbReference type="EMBL" id="CP000124">
    <property type="protein sequence ID" value="ABA51091.1"/>
    <property type="molecule type" value="Genomic_DNA"/>
</dbReference>
<accession>Q3JVV6</accession>
<dbReference type="Proteomes" id="UP000002700">
    <property type="component" value="Chromosome I"/>
</dbReference>
<evidence type="ECO:0000313" key="1">
    <source>
        <dbReference type="EMBL" id="ABA51091.1"/>
    </source>
</evidence>
<dbReference type="EnsemblBacteria" id="ABA51091">
    <property type="protein sequence ID" value="ABA51091"/>
    <property type="gene ID" value="BURPS1710b_0884"/>
</dbReference>
<dbReference type="KEGG" id="bpm:BURPS1710b_0884"/>
<name>Q3JVV6_BURP1</name>
<dbReference type="HOGENOM" id="CLU_3395518_0_0_4"/>
<reference evidence="1 2" key="1">
    <citation type="submission" date="2005-09" db="EMBL/GenBank/DDBJ databases">
        <authorList>
            <person name="Woods D.E."/>
            <person name="Nierman W.C."/>
        </authorList>
    </citation>
    <scope>NUCLEOTIDE SEQUENCE [LARGE SCALE GENOMIC DNA]</scope>
    <source>
        <strain evidence="1 2">1710b</strain>
    </source>
</reference>
<sequence>MGSARPAAVEETLDCERVEIGSAMRCFEGTG</sequence>
<dbReference type="AlphaFoldDB" id="Q3JVV6"/>
<organism evidence="1 2">
    <name type="scientific">Burkholderia pseudomallei (strain 1710b)</name>
    <dbReference type="NCBI Taxonomy" id="320372"/>
    <lineage>
        <taxon>Bacteria</taxon>
        <taxon>Pseudomonadati</taxon>
        <taxon>Pseudomonadota</taxon>
        <taxon>Betaproteobacteria</taxon>
        <taxon>Burkholderiales</taxon>
        <taxon>Burkholderiaceae</taxon>
        <taxon>Burkholderia</taxon>
        <taxon>pseudomallei group</taxon>
    </lineage>
</organism>
<evidence type="ECO:0000313" key="2">
    <source>
        <dbReference type="Proteomes" id="UP000002700"/>
    </source>
</evidence>
<proteinExistence type="predicted"/>